<name>A0A1E7G151_LACLC</name>
<feature type="compositionally biased region" description="Basic and acidic residues" evidence="1">
    <location>
        <begin position="1"/>
        <end position="18"/>
    </location>
</feature>
<gene>
    <name evidence="2" type="ORF">AJ89_12920</name>
</gene>
<evidence type="ECO:0008006" key="4">
    <source>
        <dbReference type="Google" id="ProtNLM"/>
    </source>
</evidence>
<organism evidence="2 3">
    <name type="scientific">Lactococcus cremoris subsp. cremoris IBB477</name>
    <dbReference type="NCBI Taxonomy" id="1449093"/>
    <lineage>
        <taxon>Bacteria</taxon>
        <taxon>Bacillati</taxon>
        <taxon>Bacillota</taxon>
        <taxon>Bacilli</taxon>
        <taxon>Lactobacillales</taxon>
        <taxon>Streptococcaceae</taxon>
        <taxon>Lactococcus</taxon>
        <taxon>Lactococcus cremoris subsp. cremoris</taxon>
    </lineage>
</organism>
<feature type="region of interest" description="Disordered" evidence="1">
    <location>
        <begin position="1"/>
        <end position="24"/>
    </location>
</feature>
<sequence length="61" mass="7087">MTEEEKKKLGRPFSEKPKTKTMSFMSDDETNDILEEYIAKKKVSKSVAIRTGIHKLKDELK</sequence>
<evidence type="ECO:0000313" key="2">
    <source>
        <dbReference type="EMBL" id="OEU38688.1"/>
    </source>
</evidence>
<accession>A0A1E7G151</accession>
<dbReference type="Proteomes" id="UP000176236">
    <property type="component" value="Chromosome"/>
</dbReference>
<proteinExistence type="predicted"/>
<comment type="caution">
    <text evidence="2">The sequence shown here is derived from an EMBL/GenBank/DDBJ whole genome shotgun (WGS) entry which is preliminary data.</text>
</comment>
<evidence type="ECO:0000313" key="3">
    <source>
        <dbReference type="Proteomes" id="UP000176236"/>
    </source>
</evidence>
<dbReference type="AlphaFoldDB" id="A0A1E7G151"/>
<dbReference type="RefSeq" id="WP_021212075.1">
    <property type="nucleotide sequence ID" value="NZ_CM007353.1"/>
</dbReference>
<reference evidence="2 3" key="1">
    <citation type="journal article" date="2016" name="Appl. Microbiol. Biotechnol.">
        <title>Adhesion of the genome-sequenced Lactococcus lactis subsp. cremoris IBB477 strain is mediated by specific molecular determinants.</title>
        <authorList>
            <person name="Radziwill-Bienkowska J.M."/>
            <person name="Le D.T."/>
            <person name="Szczesny P."/>
            <person name="Duviau M.P."/>
            <person name="Aleksandrzak-Piekarczyk T."/>
            <person name="Loubiere P."/>
            <person name="Mercier-Bonin M."/>
            <person name="Bardowski J.K."/>
            <person name="Kowalczyk M."/>
        </authorList>
    </citation>
    <scope>NUCLEOTIDE SEQUENCE [LARGE SCALE GENOMIC DNA]</scope>
    <source>
        <strain evidence="2 3">IBB477</strain>
    </source>
</reference>
<evidence type="ECO:0000256" key="1">
    <source>
        <dbReference type="SAM" id="MobiDB-lite"/>
    </source>
</evidence>
<protein>
    <recommendedName>
        <fullName evidence="4">CopG family transcriptional regulator</fullName>
    </recommendedName>
</protein>
<dbReference type="EMBL" id="JMMZ01000035">
    <property type="protein sequence ID" value="OEU38688.1"/>
    <property type="molecule type" value="Genomic_DNA"/>
</dbReference>